<accession>A0A9N7V031</accession>
<organism evidence="2 3">
    <name type="scientific">Pleuronectes platessa</name>
    <name type="common">European plaice</name>
    <dbReference type="NCBI Taxonomy" id="8262"/>
    <lineage>
        <taxon>Eukaryota</taxon>
        <taxon>Metazoa</taxon>
        <taxon>Chordata</taxon>
        <taxon>Craniata</taxon>
        <taxon>Vertebrata</taxon>
        <taxon>Euteleostomi</taxon>
        <taxon>Actinopterygii</taxon>
        <taxon>Neopterygii</taxon>
        <taxon>Teleostei</taxon>
        <taxon>Neoteleostei</taxon>
        <taxon>Acanthomorphata</taxon>
        <taxon>Carangaria</taxon>
        <taxon>Pleuronectiformes</taxon>
        <taxon>Pleuronectoidei</taxon>
        <taxon>Pleuronectidae</taxon>
        <taxon>Pleuronectes</taxon>
    </lineage>
</organism>
<evidence type="ECO:0000313" key="2">
    <source>
        <dbReference type="EMBL" id="CAB1442872.1"/>
    </source>
</evidence>
<gene>
    <name evidence="2" type="ORF">PLEPLA_LOCUS30591</name>
</gene>
<dbReference type="AlphaFoldDB" id="A0A9N7V031"/>
<proteinExistence type="predicted"/>
<feature type="region of interest" description="Disordered" evidence="1">
    <location>
        <begin position="101"/>
        <end position="125"/>
    </location>
</feature>
<name>A0A9N7V031_PLEPL</name>
<evidence type="ECO:0000313" key="3">
    <source>
        <dbReference type="Proteomes" id="UP001153269"/>
    </source>
</evidence>
<evidence type="ECO:0000256" key="1">
    <source>
        <dbReference type="SAM" id="MobiDB-lite"/>
    </source>
</evidence>
<protein>
    <submittedName>
        <fullName evidence="2">Uncharacterized protein</fullName>
    </submittedName>
</protein>
<dbReference type="Proteomes" id="UP001153269">
    <property type="component" value="Unassembled WGS sequence"/>
</dbReference>
<dbReference type="EMBL" id="CADEAL010002946">
    <property type="protein sequence ID" value="CAB1442872.1"/>
    <property type="molecule type" value="Genomic_DNA"/>
</dbReference>
<reference evidence="2" key="1">
    <citation type="submission" date="2020-03" db="EMBL/GenBank/DDBJ databases">
        <authorList>
            <person name="Weist P."/>
        </authorList>
    </citation>
    <scope>NUCLEOTIDE SEQUENCE</scope>
</reference>
<sequence length="125" mass="13462">MWVVSSHSSILSWKVRFLIGSEACGRPETSQYCPHVAERPGAERPGQDGVRLATALCRLSTAIDTLPSLGPVPHGEHPAMYSACFQVHQRMTPLYDQVKDKQLNPIGAHSSAGTRAPEGPGGPDF</sequence>
<comment type="caution">
    <text evidence="2">The sequence shown here is derived from an EMBL/GenBank/DDBJ whole genome shotgun (WGS) entry which is preliminary data.</text>
</comment>
<keyword evidence="3" id="KW-1185">Reference proteome</keyword>